<dbReference type="GO" id="GO:0005506">
    <property type="term" value="F:iron ion binding"/>
    <property type="evidence" value="ECO:0007669"/>
    <property type="project" value="InterPro"/>
</dbReference>
<name>A0AAD9T675_9HELO</name>
<dbReference type="InterPro" id="IPR036396">
    <property type="entry name" value="Cyt_P450_sf"/>
</dbReference>
<feature type="region of interest" description="Disordered" evidence="6">
    <location>
        <begin position="515"/>
        <end position="555"/>
    </location>
</feature>
<accession>A0AAD9T675</accession>
<evidence type="ECO:0000256" key="7">
    <source>
        <dbReference type="SAM" id="SignalP"/>
    </source>
</evidence>
<dbReference type="PANTHER" id="PTHR46300">
    <property type="entry name" value="P450, PUTATIVE (EUROFUNG)-RELATED-RELATED"/>
    <property type="match status" value="1"/>
</dbReference>
<evidence type="ECO:0000313" key="8">
    <source>
        <dbReference type="EMBL" id="KAK2629319.1"/>
    </source>
</evidence>
<evidence type="ECO:0000256" key="3">
    <source>
        <dbReference type="ARBA" id="ARBA00023002"/>
    </source>
</evidence>
<evidence type="ECO:0000256" key="1">
    <source>
        <dbReference type="ARBA" id="ARBA00010617"/>
    </source>
</evidence>
<dbReference type="Pfam" id="PF00067">
    <property type="entry name" value="p450"/>
    <property type="match status" value="1"/>
</dbReference>
<proteinExistence type="inferred from homology"/>
<evidence type="ECO:0008006" key="10">
    <source>
        <dbReference type="Google" id="ProtNLM"/>
    </source>
</evidence>
<dbReference type="AlphaFoldDB" id="A0AAD9T675"/>
<dbReference type="PANTHER" id="PTHR46300:SF8">
    <property type="entry name" value="CYTOCHROME P450 2E1"/>
    <property type="match status" value="1"/>
</dbReference>
<sequence length="577" mass="65770">MLSFSLLAVLSLFFVLVYWGVDIQKRKKTPPGTRPLPGPRGLPFIGRVHDVPSVATWLKFWEWSKVYGPIYQMEIFGSVHVWISSEEIANDLLSKRGNIYSDRPTIPNLPDNRTSGDYLALLGRTDTWRRQRKVSHQVMSRPTVESLFHYPAVECKRLLYQMSKDPSSYMAHIEQYTSRTISRLSWGAPHFADELRIGTFGLLETISPSGAVPNIVSPLSYLPAWLSPWQQVENARHAREHKFFRHCFDSVKSSMSKRTAAPSYMKIFLEEKEKHGMCDAEGQYVIGMMAIAGALTIGSPLQSYILAMCHYPEWQAKLREEIRSVCGERCPEWRDRERLPMLRAVMKEVVRWRPPVPTGIPHRLEQDDVYNGYHIPAGATIHALEWGITRDPLIYPDPESFNPNRYLLPSYPTFRSPLSQFPSLKGHSQFGFGRRTCTGVDIVEQELFLVMGGLAWAFDISKKKDKEGREIEVPKDRYTSLLIAKPERFEFECRLVREEMGLGLEKAWREVNGGVVRDRGEGEEEGEDEGEGDEVLDLGTPEGGSEKDWDSGSELEEDLVVKEVGGEVKVCCPGAWR</sequence>
<feature type="chain" id="PRO_5041916404" description="Cytochrome P450" evidence="7">
    <location>
        <begin position="21"/>
        <end position="577"/>
    </location>
</feature>
<reference evidence="8" key="1">
    <citation type="submission" date="2023-06" db="EMBL/GenBank/DDBJ databases">
        <title>Draft genome of Marssonina rosae.</title>
        <authorList>
            <person name="Cheng Q."/>
        </authorList>
    </citation>
    <scope>NUCLEOTIDE SEQUENCE</scope>
    <source>
        <strain evidence="8">R4</strain>
    </source>
</reference>
<dbReference type="PRINTS" id="PR00385">
    <property type="entry name" value="P450"/>
</dbReference>
<gene>
    <name evidence="8" type="ORF">QTJ16_000139</name>
</gene>
<dbReference type="GO" id="GO:0016705">
    <property type="term" value="F:oxidoreductase activity, acting on paired donors, with incorporation or reduction of molecular oxygen"/>
    <property type="evidence" value="ECO:0007669"/>
    <property type="project" value="InterPro"/>
</dbReference>
<dbReference type="EMBL" id="JAUBYV010000001">
    <property type="protein sequence ID" value="KAK2629319.1"/>
    <property type="molecule type" value="Genomic_DNA"/>
</dbReference>
<dbReference type="Gene3D" id="1.10.630.10">
    <property type="entry name" value="Cytochrome P450"/>
    <property type="match status" value="1"/>
</dbReference>
<evidence type="ECO:0000256" key="5">
    <source>
        <dbReference type="PIRSR" id="PIRSR602401-1"/>
    </source>
</evidence>
<dbReference type="PRINTS" id="PR00463">
    <property type="entry name" value="EP450I"/>
</dbReference>
<dbReference type="InterPro" id="IPR050364">
    <property type="entry name" value="Cytochrome_P450_fung"/>
</dbReference>
<organism evidence="8 9">
    <name type="scientific">Diplocarpon rosae</name>
    <dbReference type="NCBI Taxonomy" id="946125"/>
    <lineage>
        <taxon>Eukaryota</taxon>
        <taxon>Fungi</taxon>
        <taxon>Dikarya</taxon>
        <taxon>Ascomycota</taxon>
        <taxon>Pezizomycotina</taxon>
        <taxon>Leotiomycetes</taxon>
        <taxon>Helotiales</taxon>
        <taxon>Drepanopezizaceae</taxon>
        <taxon>Diplocarpon</taxon>
    </lineage>
</organism>
<protein>
    <recommendedName>
        <fullName evidence="10">Cytochrome P450</fullName>
    </recommendedName>
</protein>
<comment type="similarity">
    <text evidence="1">Belongs to the cytochrome P450 family.</text>
</comment>
<dbReference type="GO" id="GO:0020037">
    <property type="term" value="F:heme binding"/>
    <property type="evidence" value="ECO:0007669"/>
    <property type="project" value="InterPro"/>
</dbReference>
<keyword evidence="3" id="KW-0560">Oxidoreductase</keyword>
<evidence type="ECO:0000313" key="9">
    <source>
        <dbReference type="Proteomes" id="UP001285354"/>
    </source>
</evidence>
<keyword evidence="5" id="KW-0349">Heme</keyword>
<keyword evidence="4 5" id="KW-0408">Iron</keyword>
<evidence type="ECO:0000256" key="4">
    <source>
        <dbReference type="ARBA" id="ARBA00023004"/>
    </source>
</evidence>
<comment type="cofactor">
    <cofactor evidence="5">
        <name>heme</name>
        <dbReference type="ChEBI" id="CHEBI:30413"/>
    </cofactor>
</comment>
<evidence type="ECO:0000256" key="2">
    <source>
        <dbReference type="ARBA" id="ARBA00022723"/>
    </source>
</evidence>
<keyword evidence="2 5" id="KW-0479">Metal-binding</keyword>
<feature type="signal peptide" evidence="7">
    <location>
        <begin position="1"/>
        <end position="20"/>
    </location>
</feature>
<evidence type="ECO:0000256" key="6">
    <source>
        <dbReference type="SAM" id="MobiDB-lite"/>
    </source>
</evidence>
<dbReference type="InterPro" id="IPR001128">
    <property type="entry name" value="Cyt_P450"/>
</dbReference>
<feature type="binding site" description="axial binding residue" evidence="5">
    <location>
        <position position="437"/>
    </location>
    <ligand>
        <name>heme</name>
        <dbReference type="ChEBI" id="CHEBI:30413"/>
    </ligand>
    <ligandPart>
        <name>Fe</name>
        <dbReference type="ChEBI" id="CHEBI:18248"/>
    </ligandPart>
</feature>
<dbReference type="SUPFAM" id="SSF48264">
    <property type="entry name" value="Cytochrome P450"/>
    <property type="match status" value="1"/>
</dbReference>
<keyword evidence="9" id="KW-1185">Reference proteome</keyword>
<dbReference type="Proteomes" id="UP001285354">
    <property type="component" value="Unassembled WGS sequence"/>
</dbReference>
<dbReference type="InterPro" id="IPR002401">
    <property type="entry name" value="Cyt_P450_E_grp-I"/>
</dbReference>
<comment type="caution">
    <text evidence="8">The sequence shown here is derived from an EMBL/GenBank/DDBJ whole genome shotgun (WGS) entry which is preliminary data.</text>
</comment>
<keyword evidence="7" id="KW-0732">Signal</keyword>
<feature type="compositionally biased region" description="Acidic residues" evidence="6">
    <location>
        <begin position="521"/>
        <end position="536"/>
    </location>
</feature>
<dbReference type="CDD" id="cd11065">
    <property type="entry name" value="CYP64-like"/>
    <property type="match status" value="1"/>
</dbReference>
<dbReference type="GO" id="GO:0004497">
    <property type="term" value="F:monooxygenase activity"/>
    <property type="evidence" value="ECO:0007669"/>
    <property type="project" value="InterPro"/>
</dbReference>